<dbReference type="Proteomes" id="UP001189429">
    <property type="component" value="Unassembled WGS sequence"/>
</dbReference>
<dbReference type="EMBL" id="CAUYUJ010005669">
    <property type="protein sequence ID" value="CAK0814522.1"/>
    <property type="molecule type" value="Genomic_DNA"/>
</dbReference>
<organism evidence="2 3">
    <name type="scientific">Prorocentrum cordatum</name>
    <dbReference type="NCBI Taxonomy" id="2364126"/>
    <lineage>
        <taxon>Eukaryota</taxon>
        <taxon>Sar</taxon>
        <taxon>Alveolata</taxon>
        <taxon>Dinophyceae</taxon>
        <taxon>Prorocentrales</taxon>
        <taxon>Prorocentraceae</taxon>
        <taxon>Prorocentrum</taxon>
    </lineage>
</organism>
<evidence type="ECO:0000256" key="1">
    <source>
        <dbReference type="SAM" id="MobiDB-lite"/>
    </source>
</evidence>
<keyword evidence="3" id="KW-1185">Reference proteome</keyword>
<name>A0ABN9R9R7_9DINO</name>
<proteinExistence type="predicted"/>
<evidence type="ECO:0000313" key="2">
    <source>
        <dbReference type="EMBL" id="CAK0814522.1"/>
    </source>
</evidence>
<sequence length="1234" mass="133898">MDFGGWLGAANLVATWASHCARAFDISPPECLCRCEVAASAAAGAAPRSGADAPGLELALDRCLGALSAPPSPAPATTTCTAGTPPLCALLPPPAWVGLAAPLLLVGFALGVVSRGCCEPRPRARSPAGTHLRPGAYTGPASPLALGVLIDFFDDPNGFFWHHRLLLQTDGKGMWTAVTPTGSVQVLNLGLHRALPLDRNEIIPAPYRDECFIFDPITAAELAEFVRRGRTLAAVRGITSIGSAAPDTVRRIADPAHAAFASAVPEAAIADHACFVARGPSGLAMVDGHWVHAEAVEVGHEETWRLDKVTAFGRDPRVTGLVRDRRGAPYISEEGALTRFENTKIEHFPFAGPRAAVELLQSLRAQGQSLASHRHEWSRKSGVNVNGAAAREHFFLSEVLRWEVQFDQLDVSMLASTELLFLRLVQIEAAVRRNPEVPDFTGLGVLASASTDESGAATTAAFSQWVADRQKDQATIAKQGRLLREEKEALFELLKTTDLYDTEPQGLEVFDADRLKVLKRPTNPKPLESVLTGHALTQYLESERHLERSAAEVEARIQDGLITPVKPYWDPKLRSYRSALFDFLKGLLACGLGGLRTSIRARIALFFRAKEDGAQRMIVDAQETSQLMREPPRAQLGGPGALRDLDLSETAFEVAGCDPRAADIHIASLDLYQGFYQCRAKRLGRWFGVEFGFPARDWGATACYDEDAERDLPVDGDTTLHFVMEVLCMGFSWALYSCQAIMEDTALAAAGPRAWPPGRPHLPLGGLLREGAPVPLVAPGRPVFSVYVDNGAVIGFDREGTERGLDLYLARLEEMGFIVHDIERAQTALAVVGLRFLGGSQLQLLPTEKYTWRLYLALGRLIEQGGCPGVALERVVGHIVHHFRLMPWGLSALDHCYRLLHRHSRREWGWFSASLTEELRVLKGLVKLVDVDLAARRAPIAFSGDSSFFGCSLSFARAPAADILGANAFGSLGLDIAGIAEQGVTSSSSRRRRTPCRVVEASDSFRALDDSWTDPTRWRNIVKGGWAYHNAIHLKEARVALMQLRRAARCTAVHGMRLLGLTDNLSALLAFMKGRAADFWLRLLARQAAALAIGAEIAWHLRYIESARNCTDCDSRAADRGEVGPGQAILGATRACRLALDAAEWSRPPPLAPGGPEAGEPWPAPAPRQVLLLRPLLFAKSADGGSLQRLGFWAPRPPRGRAGDGKTATCSTSSRRARLPPRLHAAAQPPPEPV</sequence>
<protein>
    <submittedName>
        <fullName evidence="2">Uncharacterized protein</fullName>
    </submittedName>
</protein>
<feature type="region of interest" description="Disordered" evidence="1">
    <location>
        <begin position="1189"/>
        <end position="1234"/>
    </location>
</feature>
<comment type="caution">
    <text evidence="2">The sequence shown here is derived from an EMBL/GenBank/DDBJ whole genome shotgun (WGS) entry which is preliminary data.</text>
</comment>
<accession>A0ABN9R9R7</accession>
<gene>
    <name evidence="2" type="ORF">PCOR1329_LOCUS18103</name>
</gene>
<feature type="non-terminal residue" evidence="2">
    <location>
        <position position="1234"/>
    </location>
</feature>
<evidence type="ECO:0000313" key="3">
    <source>
        <dbReference type="Proteomes" id="UP001189429"/>
    </source>
</evidence>
<reference evidence="2" key="1">
    <citation type="submission" date="2023-10" db="EMBL/GenBank/DDBJ databases">
        <authorList>
            <person name="Chen Y."/>
            <person name="Shah S."/>
            <person name="Dougan E. K."/>
            <person name="Thang M."/>
            <person name="Chan C."/>
        </authorList>
    </citation>
    <scope>NUCLEOTIDE SEQUENCE [LARGE SCALE GENOMIC DNA]</scope>
</reference>